<dbReference type="GeneTree" id="ENSGT00940000155158"/>
<evidence type="ECO:0000256" key="4">
    <source>
        <dbReference type="ARBA" id="ARBA00065562"/>
    </source>
</evidence>
<gene>
    <name evidence="6" type="primary">RHOG</name>
    <name evidence="6" type="synonym">rhogb</name>
</gene>
<proteinExistence type="predicted"/>
<dbReference type="OrthoDB" id="8830751at2759"/>
<evidence type="ECO:0000313" key="6">
    <source>
        <dbReference type="Ensembl" id="ENSECRP00000006974.1"/>
    </source>
</evidence>
<comment type="function">
    <text evidence="3">Plays a role in immunological synaptic F-actin density and architecture organization. Regulates actin reorganization in lymphocytes, possibly through the modulation of Rac1 activity. Required for the formation of membrane ruffles during macropinocytosis. Plays a role in cell migration and is required for the formation of cup-like structures during trans-endothelial migration of leukocytes. Binds phospholipids in an activation-dependent manner; thereby acting as an anchor for other proteins to the plasma membrane (PM). Plays a role in exocytosis of cytotoxic granules (CG) by lymphocytes/Component of the exocytosis machinery in natural killer (NK) and CD8+ T cells. Promotes the docking of cytotoxic granules (CG) to the plasma membrane through the interaction with UNC13D. Involved in the cytotoxic activity of lymphocytes/primary CD8+ T cells.</text>
</comment>
<name>A0A8C4RT83_ERPCA</name>
<keyword evidence="2" id="KW-0342">GTP-binding</keyword>
<dbReference type="InterPro" id="IPR001806">
    <property type="entry name" value="Small_GTPase"/>
</dbReference>
<dbReference type="NCBIfam" id="TIGR00231">
    <property type="entry name" value="small_GTP"/>
    <property type="match status" value="1"/>
</dbReference>
<dbReference type="Proteomes" id="UP000694620">
    <property type="component" value="Chromosome 4"/>
</dbReference>
<reference evidence="6" key="1">
    <citation type="submission" date="2021-06" db="EMBL/GenBank/DDBJ databases">
        <authorList>
            <consortium name="Wellcome Sanger Institute Data Sharing"/>
        </authorList>
    </citation>
    <scope>NUCLEOTIDE SEQUENCE [LARGE SCALE GENOMIC DNA]</scope>
</reference>
<dbReference type="SUPFAM" id="SSF52540">
    <property type="entry name" value="P-loop containing nucleoside triphosphate hydrolases"/>
    <property type="match status" value="1"/>
</dbReference>
<evidence type="ECO:0000256" key="3">
    <source>
        <dbReference type="ARBA" id="ARBA00059483"/>
    </source>
</evidence>
<reference evidence="6" key="2">
    <citation type="submission" date="2025-08" db="UniProtKB">
        <authorList>
            <consortium name="Ensembl"/>
        </authorList>
    </citation>
    <scope>IDENTIFICATION</scope>
</reference>
<dbReference type="PRINTS" id="PR00449">
    <property type="entry name" value="RASTRNSFRMNG"/>
</dbReference>
<evidence type="ECO:0000256" key="2">
    <source>
        <dbReference type="ARBA" id="ARBA00023134"/>
    </source>
</evidence>
<organism evidence="6 7">
    <name type="scientific">Erpetoichthys calabaricus</name>
    <name type="common">Rope fish</name>
    <name type="synonym">Calamoichthys calabaricus</name>
    <dbReference type="NCBI Taxonomy" id="27687"/>
    <lineage>
        <taxon>Eukaryota</taxon>
        <taxon>Metazoa</taxon>
        <taxon>Chordata</taxon>
        <taxon>Craniata</taxon>
        <taxon>Vertebrata</taxon>
        <taxon>Euteleostomi</taxon>
        <taxon>Actinopterygii</taxon>
        <taxon>Polypteriformes</taxon>
        <taxon>Polypteridae</taxon>
        <taxon>Erpetoichthys</taxon>
    </lineage>
</organism>
<evidence type="ECO:0000256" key="5">
    <source>
        <dbReference type="ARBA" id="ARBA00069400"/>
    </source>
</evidence>
<dbReference type="Gene3D" id="3.40.50.300">
    <property type="entry name" value="P-loop containing nucleotide triphosphate hydrolases"/>
    <property type="match status" value="1"/>
</dbReference>
<dbReference type="InterPro" id="IPR005225">
    <property type="entry name" value="Small_GTP-bd"/>
</dbReference>
<dbReference type="Ensembl" id="ENSECRT00000007086.1">
    <property type="protein sequence ID" value="ENSECRP00000006974.1"/>
    <property type="gene ID" value="ENSECRG00000004655.1"/>
</dbReference>
<dbReference type="SMART" id="SM00176">
    <property type="entry name" value="RAN"/>
    <property type="match status" value="1"/>
</dbReference>
<evidence type="ECO:0000256" key="1">
    <source>
        <dbReference type="ARBA" id="ARBA00022741"/>
    </source>
</evidence>
<dbReference type="PROSITE" id="PS51419">
    <property type="entry name" value="RAB"/>
    <property type="match status" value="1"/>
</dbReference>
<sequence length="191" mass="21363">MQSIKCVVVGDGAVGKTCLLISYTTNAFPKEYIPTVFDNYSSQMTVDGRTISLNLWDTAGQEEYDRLRTLSYPQTNVFVICFSIASPPSYENVKHKWHPEVTHHCPNVPILLVGTKKDLRNDPDVAKKLKEQNQTTISSQQGAALARQIHAIKYMECSALNHEGIKEVFTEGVRAFLNPQPAPTRKPCVLL</sequence>
<dbReference type="InterPro" id="IPR003578">
    <property type="entry name" value="Small_GTPase_Rho"/>
</dbReference>
<reference evidence="6" key="3">
    <citation type="submission" date="2025-09" db="UniProtKB">
        <authorList>
            <consortium name="Ensembl"/>
        </authorList>
    </citation>
    <scope>IDENTIFICATION</scope>
</reference>
<dbReference type="SMART" id="SM00173">
    <property type="entry name" value="RAS"/>
    <property type="match status" value="1"/>
</dbReference>
<keyword evidence="7" id="KW-1185">Reference proteome</keyword>
<accession>A0A8C4RT83</accession>
<dbReference type="SMART" id="SM00174">
    <property type="entry name" value="RHO"/>
    <property type="match status" value="1"/>
</dbReference>
<dbReference type="GO" id="GO:0007264">
    <property type="term" value="P:small GTPase-mediated signal transduction"/>
    <property type="evidence" value="ECO:0007669"/>
    <property type="project" value="InterPro"/>
</dbReference>
<dbReference type="AlphaFoldDB" id="A0A8C4RT83"/>
<dbReference type="PROSITE" id="PS51420">
    <property type="entry name" value="RHO"/>
    <property type="match status" value="1"/>
</dbReference>
<dbReference type="PROSITE" id="PS51421">
    <property type="entry name" value="RAS"/>
    <property type="match status" value="1"/>
</dbReference>
<dbReference type="FunFam" id="3.40.50.300:FF:000118">
    <property type="entry name" value="Rho-related GTP-binding protein RhoG"/>
    <property type="match status" value="1"/>
</dbReference>
<evidence type="ECO:0000313" key="7">
    <source>
        <dbReference type="Proteomes" id="UP000694620"/>
    </source>
</evidence>
<comment type="subunit">
    <text evidence="4">Interacts with ARHGEF26. Interacts with ARHGEF16. Interacts with UNC13D; the interaction increases RhoG affinity to the membrane lipids, targets UNC13D to membrane lipids and facilitates cytotoxic granule (CG) docking to the plasma membrane.</text>
</comment>
<keyword evidence="1" id="KW-0547">Nucleotide-binding</keyword>
<dbReference type="InterPro" id="IPR027417">
    <property type="entry name" value="P-loop_NTPase"/>
</dbReference>
<dbReference type="PANTHER" id="PTHR24072">
    <property type="entry name" value="RHO FAMILY GTPASE"/>
    <property type="match status" value="1"/>
</dbReference>
<protein>
    <recommendedName>
        <fullName evidence="5">Rho-related GTP-binding protein RhoG</fullName>
    </recommendedName>
</protein>
<dbReference type="SMART" id="SM00175">
    <property type="entry name" value="RAB"/>
    <property type="match status" value="1"/>
</dbReference>
<dbReference type="Pfam" id="PF00071">
    <property type="entry name" value="Ras"/>
    <property type="match status" value="1"/>
</dbReference>
<dbReference type="GO" id="GO:0005525">
    <property type="term" value="F:GTP binding"/>
    <property type="evidence" value="ECO:0007669"/>
    <property type="project" value="UniProtKB-KW"/>
</dbReference>
<dbReference type="GO" id="GO:0003924">
    <property type="term" value="F:GTPase activity"/>
    <property type="evidence" value="ECO:0007669"/>
    <property type="project" value="InterPro"/>
</dbReference>